<evidence type="ECO:0000256" key="1">
    <source>
        <dbReference type="SAM" id="MobiDB-lite"/>
    </source>
</evidence>
<accession>A0A8J6BA01</accession>
<comment type="caution">
    <text evidence="3">The sequence shown here is derived from an EMBL/GenBank/DDBJ whole genome shotgun (WGS) entry which is preliminary data.</text>
</comment>
<feature type="compositionally biased region" description="Pro residues" evidence="1">
    <location>
        <begin position="547"/>
        <end position="567"/>
    </location>
</feature>
<protein>
    <recommendedName>
        <fullName evidence="2">GBD/FH3 domain-containing protein</fullName>
    </recommendedName>
</protein>
<dbReference type="AlphaFoldDB" id="A0A8J6BA01"/>
<feature type="compositionally biased region" description="Pro residues" evidence="1">
    <location>
        <begin position="608"/>
        <end position="619"/>
    </location>
</feature>
<dbReference type="GO" id="GO:0005829">
    <property type="term" value="C:cytosol"/>
    <property type="evidence" value="ECO:0007669"/>
    <property type="project" value="TreeGrafter"/>
</dbReference>
<name>A0A8J6BA01_9EUKA</name>
<dbReference type="PANTHER" id="PTHR45857">
    <property type="entry name" value="FORMIN-LIKE PROTEIN"/>
    <property type="match status" value="1"/>
</dbReference>
<dbReference type="SUPFAM" id="SSF48371">
    <property type="entry name" value="ARM repeat"/>
    <property type="match status" value="1"/>
</dbReference>
<dbReference type="GO" id="GO:0031267">
    <property type="term" value="F:small GTPase binding"/>
    <property type="evidence" value="ECO:0007669"/>
    <property type="project" value="InterPro"/>
</dbReference>
<evidence type="ECO:0000259" key="2">
    <source>
        <dbReference type="PROSITE" id="PS51232"/>
    </source>
</evidence>
<feature type="compositionally biased region" description="Basic and acidic residues" evidence="1">
    <location>
        <begin position="532"/>
        <end position="541"/>
    </location>
</feature>
<dbReference type="InterPro" id="IPR014768">
    <property type="entry name" value="GBD/FH3_dom"/>
</dbReference>
<feature type="region of interest" description="Disordered" evidence="1">
    <location>
        <begin position="532"/>
        <end position="619"/>
    </location>
</feature>
<evidence type="ECO:0000313" key="3">
    <source>
        <dbReference type="EMBL" id="KAG9393057.1"/>
    </source>
</evidence>
<dbReference type="Proteomes" id="UP000717585">
    <property type="component" value="Unassembled WGS sequence"/>
</dbReference>
<dbReference type="Pfam" id="PF06367">
    <property type="entry name" value="Drf_FH3"/>
    <property type="match status" value="1"/>
</dbReference>
<feature type="region of interest" description="Disordered" evidence="1">
    <location>
        <begin position="1"/>
        <end position="47"/>
    </location>
</feature>
<dbReference type="SMART" id="SM01140">
    <property type="entry name" value="Drf_GBD"/>
    <property type="match status" value="1"/>
</dbReference>
<organism evidence="3 4">
    <name type="scientific">Carpediemonas membranifera</name>
    <dbReference type="NCBI Taxonomy" id="201153"/>
    <lineage>
        <taxon>Eukaryota</taxon>
        <taxon>Metamonada</taxon>
        <taxon>Carpediemonas-like organisms</taxon>
        <taxon>Carpediemonas</taxon>
    </lineage>
</organism>
<dbReference type="OrthoDB" id="1104827at2759"/>
<dbReference type="GO" id="GO:0016477">
    <property type="term" value="P:cell migration"/>
    <property type="evidence" value="ECO:0007669"/>
    <property type="project" value="TreeGrafter"/>
</dbReference>
<dbReference type="InterPro" id="IPR016024">
    <property type="entry name" value="ARM-type_fold"/>
</dbReference>
<reference evidence="3" key="1">
    <citation type="submission" date="2021-05" db="EMBL/GenBank/DDBJ databases">
        <title>A free-living protist that lacks canonical eukaryotic 1 DNA replication and segregation systems.</title>
        <authorList>
            <person name="Salas-Leiva D.E."/>
            <person name="Tromer E.C."/>
            <person name="Curtis B.A."/>
            <person name="Jerlstrom-Hultqvist J."/>
            <person name="Kolisko M."/>
            <person name="Yi Z."/>
            <person name="Salas-Leiva J.S."/>
            <person name="Gallot-Lavallee L."/>
            <person name="Kops G.J.P.L."/>
            <person name="Archibald J.M."/>
            <person name="Simpson A.G.B."/>
            <person name="Roger A.J."/>
        </authorList>
    </citation>
    <scope>NUCLEOTIDE SEQUENCE</scope>
    <source>
        <strain evidence="3">BICM</strain>
    </source>
</reference>
<dbReference type="Pfam" id="PF06371">
    <property type="entry name" value="Drf_GBD"/>
    <property type="match status" value="1"/>
</dbReference>
<dbReference type="InterPro" id="IPR010472">
    <property type="entry name" value="FH3_dom"/>
</dbReference>
<dbReference type="GO" id="GO:0051015">
    <property type="term" value="F:actin filament binding"/>
    <property type="evidence" value="ECO:0007669"/>
    <property type="project" value="TreeGrafter"/>
</dbReference>
<feature type="compositionally biased region" description="Basic residues" evidence="1">
    <location>
        <begin position="1"/>
        <end position="12"/>
    </location>
</feature>
<dbReference type="InterPro" id="IPR010473">
    <property type="entry name" value="GTPase-bd"/>
</dbReference>
<dbReference type="PANTHER" id="PTHR45857:SF4">
    <property type="entry name" value="FORMIN-LIKE PROTEIN"/>
    <property type="match status" value="1"/>
</dbReference>
<dbReference type="InterPro" id="IPR011989">
    <property type="entry name" value="ARM-like"/>
</dbReference>
<gene>
    <name evidence="3" type="ORF">J8273_3186</name>
</gene>
<dbReference type="GO" id="GO:0030866">
    <property type="term" value="P:cortical actin cytoskeleton organization"/>
    <property type="evidence" value="ECO:0007669"/>
    <property type="project" value="TreeGrafter"/>
</dbReference>
<keyword evidence="4" id="KW-1185">Reference proteome</keyword>
<dbReference type="EMBL" id="JAHDYR010000025">
    <property type="protein sequence ID" value="KAG9393057.1"/>
    <property type="molecule type" value="Genomic_DNA"/>
</dbReference>
<sequence length="619" mass="68268">MVKVHVGGHKIKVGPSIKGRRNGGGTADSPNAGSHLSLGGASLPPMPPPEELRAKMENILDLMNITGPQRQIMHNMPDEKKWELIVRQQEALAIEQERREQGNVRDDPKSFIAILNSEPTLDNIQSLRINLNSKTLDWVKEFIETDGLTVLFRVLRELEMKQDRTTEDDECVFECILCVRAVMNNHSGLLAVMDRPNAIRDLGLNIDSANNKTAERVIELLSVISMLPNGHKLVMDALSHYQLIRRTRSRFEPIIKVLKESPVEARAAAMMLINSIVNAPDDLYRRITLFTEFTNLGLDEVVKIGCSSQSNSLRMQCEIYTDARDGDREEAEELDDLDIDLSSPKAITESMMRRLDGEAGYESMVAVLRELLLTTNKLLGSASDDAWSMIQNIVHALYLRKDEEAHLMDFGQGFDETGFHDVTLERHNAEQKARIAELEQDMDDLQALVLPGPDGEDVTAKLFEFKAQIEQLTKALDDKEASVVKERTSFKDTIERLKGDKTSLNETIEDLKLKVEQRDREVASIKEALQAAKDETTKAREQAALAPPLPPPPGPMGSNAPPPPPMAGAPVACSSAPPPPPMAGAPVPVSLSAPPPPPMGGAPIKSNAPPPPPNDGRPR</sequence>
<dbReference type="PROSITE" id="PS51232">
    <property type="entry name" value="GBD_FH3"/>
    <property type="match status" value="1"/>
</dbReference>
<dbReference type="Gene3D" id="1.25.10.10">
    <property type="entry name" value="Leucine-rich Repeat Variant"/>
    <property type="match status" value="1"/>
</dbReference>
<proteinExistence type="predicted"/>
<dbReference type="GO" id="GO:0008360">
    <property type="term" value="P:regulation of cell shape"/>
    <property type="evidence" value="ECO:0007669"/>
    <property type="project" value="TreeGrafter"/>
</dbReference>
<dbReference type="SMART" id="SM01139">
    <property type="entry name" value="Drf_FH3"/>
    <property type="match status" value="1"/>
</dbReference>
<feature type="domain" description="GBD/FH3" evidence="2">
    <location>
        <begin position="44"/>
        <end position="405"/>
    </location>
</feature>
<dbReference type="InterPro" id="IPR043592">
    <property type="entry name" value="FMNL_animal"/>
</dbReference>
<dbReference type="Gene3D" id="1.10.287.1490">
    <property type="match status" value="1"/>
</dbReference>
<evidence type="ECO:0000313" key="4">
    <source>
        <dbReference type="Proteomes" id="UP000717585"/>
    </source>
</evidence>